<evidence type="ECO:0000313" key="2">
    <source>
        <dbReference type="EMBL" id="CAB1431897.1"/>
    </source>
</evidence>
<name>A0A9N7YLY2_PLEPL</name>
<protein>
    <submittedName>
        <fullName evidence="2">Uncharacterized protein</fullName>
    </submittedName>
</protein>
<organism evidence="2 3">
    <name type="scientific">Pleuronectes platessa</name>
    <name type="common">European plaice</name>
    <dbReference type="NCBI Taxonomy" id="8262"/>
    <lineage>
        <taxon>Eukaryota</taxon>
        <taxon>Metazoa</taxon>
        <taxon>Chordata</taxon>
        <taxon>Craniata</taxon>
        <taxon>Vertebrata</taxon>
        <taxon>Euteleostomi</taxon>
        <taxon>Actinopterygii</taxon>
        <taxon>Neopterygii</taxon>
        <taxon>Teleostei</taxon>
        <taxon>Neoteleostei</taxon>
        <taxon>Acanthomorphata</taxon>
        <taxon>Carangaria</taxon>
        <taxon>Pleuronectiformes</taxon>
        <taxon>Pleuronectoidei</taxon>
        <taxon>Pleuronectidae</taxon>
        <taxon>Pleuronectes</taxon>
    </lineage>
</organism>
<dbReference type="AlphaFoldDB" id="A0A9N7YLY2"/>
<proteinExistence type="predicted"/>
<keyword evidence="3" id="KW-1185">Reference proteome</keyword>
<evidence type="ECO:0000256" key="1">
    <source>
        <dbReference type="SAM" id="MobiDB-lite"/>
    </source>
</evidence>
<feature type="compositionally biased region" description="Basic and acidic residues" evidence="1">
    <location>
        <begin position="124"/>
        <end position="165"/>
    </location>
</feature>
<comment type="caution">
    <text evidence="2">The sequence shown here is derived from an EMBL/GenBank/DDBJ whole genome shotgun (WGS) entry which is preliminary data.</text>
</comment>
<reference evidence="2" key="1">
    <citation type="submission" date="2020-03" db="EMBL/GenBank/DDBJ databases">
        <authorList>
            <person name="Weist P."/>
        </authorList>
    </citation>
    <scope>NUCLEOTIDE SEQUENCE</scope>
</reference>
<sequence length="165" mass="18057">PLSKAPYSPNICSPSASALESAPVGLAQRGLSSRTDGPVSVVQLRSLAPEIRPVVDLHDGSCPGTVSRSAGTDRSCPGVRGRDSRGTASALALSQRRGQELVREEEEEEEAYGKTYSEEEAEDDARRTRGGKEMEEEKEEGVKKRGRDEEKRRRGKMKEKEERDG</sequence>
<dbReference type="EMBL" id="CADEAL010001384">
    <property type="protein sequence ID" value="CAB1431897.1"/>
    <property type="molecule type" value="Genomic_DNA"/>
</dbReference>
<evidence type="ECO:0000313" key="3">
    <source>
        <dbReference type="Proteomes" id="UP001153269"/>
    </source>
</evidence>
<dbReference type="Proteomes" id="UP001153269">
    <property type="component" value="Unassembled WGS sequence"/>
</dbReference>
<feature type="region of interest" description="Disordered" evidence="1">
    <location>
        <begin position="56"/>
        <end position="165"/>
    </location>
</feature>
<accession>A0A9N7YLY2</accession>
<feature type="non-terminal residue" evidence="2">
    <location>
        <position position="1"/>
    </location>
</feature>
<gene>
    <name evidence="2" type="ORF">PLEPLA_LOCUS19954</name>
</gene>